<feature type="signal peptide" evidence="1">
    <location>
        <begin position="1"/>
        <end position="22"/>
    </location>
</feature>
<proteinExistence type="predicted"/>
<sequence>MSLMAFRAQLAILLLALLSACAAPRGRVQLDTGEGPPIEYSPPSPVRAVAVGAGAFEKALTELILNAPLRLRASRPGNWVRASYPTSDADSRWQRVTDRGFGGFCEPGPRSGDCISLLEDVMGLSDWDKLGVALALSLEPLKESIARAVEDTLAPQLFYSVIATGLVTWAALAANPEPAFTKGAALISVLLLLYLGAETFLELVEASQDLKLATDQATTWEELDASGQRFAARVGPSIARVLVLAVTVAVSHGMTGGASLLAARLSTLPNFPGGAAGASRIGVHVASLEQVRAVSVSGGVITLALPSTAVAMVAKGSGAPPAGGVRSWNSFSALKRARGPAGPGKQWHHIVEQTDGNVQRFGPQSLHNTENVIAIDETIHQQISRYYSSKDLVTTGGQMTVRQWLRGQSFQAQRDFGMRILMRYGVTP</sequence>
<dbReference type="EMBL" id="BTTX01000002">
    <property type="protein sequence ID" value="GMU05717.1"/>
    <property type="molecule type" value="Genomic_DNA"/>
</dbReference>
<evidence type="ECO:0008006" key="4">
    <source>
        <dbReference type="Google" id="ProtNLM"/>
    </source>
</evidence>
<protein>
    <recommendedName>
        <fullName evidence="4">Lipoprotein</fullName>
    </recommendedName>
</protein>
<dbReference type="Proteomes" id="UP001342631">
    <property type="component" value="Unassembled WGS sequence"/>
</dbReference>
<evidence type="ECO:0000313" key="3">
    <source>
        <dbReference type="Proteomes" id="UP001342631"/>
    </source>
</evidence>
<feature type="chain" id="PRO_5046972604" description="Lipoprotein" evidence="1">
    <location>
        <begin position="23"/>
        <end position="428"/>
    </location>
</feature>
<comment type="caution">
    <text evidence="2">The sequence shown here is derived from an EMBL/GenBank/DDBJ whole genome shotgun (WGS) entry which is preliminary data.</text>
</comment>
<gene>
    <name evidence="2" type="ORF">ASNO1_19700</name>
</gene>
<reference evidence="2 3" key="1">
    <citation type="journal article" date="2024" name="Arch. Microbiol.">
        <title>Corallococcus caeni sp. nov., a novel myxobacterium isolated from activated sludge.</title>
        <authorList>
            <person name="Tomita S."/>
            <person name="Nakai R."/>
            <person name="Kuroda K."/>
            <person name="Kurashita H."/>
            <person name="Hatamoto M."/>
            <person name="Yamaguchi T."/>
            <person name="Narihiro T."/>
        </authorList>
    </citation>
    <scope>NUCLEOTIDE SEQUENCE [LARGE SCALE GENOMIC DNA]</scope>
    <source>
        <strain evidence="2 3">NO1</strain>
    </source>
</reference>
<accession>A0ABQ6QNZ8</accession>
<evidence type="ECO:0000256" key="1">
    <source>
        <dbReference type="SAM" id="SignalP"/>
    </source>
</evidence>
<keyword evidence="3" id="KW-1185">Reference proteome</keyword>
<dbReference type="PROSITE" id="PS51257">
    <property type="entry name" value="PROKAR_LIPOPROTEIN"/>
    <property type="match status" value="1"/>
</dbReference>
<organism evidence="2 3">
    <name type="scientific">Corallococcus caeni</name>
    <dbReference type="NCBI Taxonomy" id="3082388"/>
    <lineage>
        <taxon>Bacteria</taxon>
        <taxon>Pseudomonadati</taxon>
        <taxon>Myxococcota</taxon>
        <taxon>Myxococcia</taxon>
        <taxon>Myxococcales</taxon>
        <taxon>Cystobacterineae</taxon>
        <taxon>Myxococcaceae</taxon>
        <taxon>Corallococcus</taxon>
    </lineage>
</organism>
<evidence type="ECO:0000313" key="2">
    <source>
        <dbReference type="EMBL" id="GMU05717.1"/>
    </source>
</evidence>
<name>A0ABQ6QNZ8_9BACT</name>
<keyword evidence="1" id="KW-0732">Signal</keyword>